<evidence type="ECO:0000256" key="2">
    <source>
        <dbReference type="ARBA" id="ARBA00011984"/>
    </source>
</evidence>
<protein>
    <recommendedName>
        <fullName evidence="2">small monomeric GTPase</fullName>
        <ecNumber evidence="2">3.6.5.2</ecNumber>
    </recommendedName>
</protein>
<name>A0A182WXN6_ANOQN</name>
<dbReference type="AlphaFoldDB" id="A0A182WXN6"/>
<dbReference type="PROSITE" id="PS51421">
    <property type="entry name" value="RAS"/>
    <property type="match status" value="1"/>
</dbReference>
<dbReference type="EnsemblMetazoa" id="AQUA002296-RA">
    <property type="protein sequence ID" value="AQUA002296-PA"/>
    <property type="gene ID" value="AQUA002296"/>
</dbReference>
<dbReference type="EC" id="3.6.5.2" evidence="2"/>
<comment type="similarity">
    <text evidence="1">Belongs to the small GTPase superfamily. Ras family.</text>
</comment>
<organism evidence="5 6">
    <name type="scientific">Anopheles quadriannulatus</name>
    <name type="common">Mosquito</name>
    <dbReference type="NCBI Taxonomy" id="34691"/>
    <lineage>
        <taxon>Eukaryota</taxon>
        <taxon>Metazoa</taxon>
        <taxon>Ecdysozoa</taxon>
        <taxon>Arthropoda</taxon>
        <taxon>Hexapoda</taxon>
        <taxon>Insecta</taxon>
        <taxon>Pterygota</taxon>
        <taxon>Neoptera</taxon>
        <taxon>Endopterygota</taxon>
        <taxon>Diptera</taxon>
        <taxon>Nematocera</taxon>
        <taxon>Culicoidea</taxon>
        <taxon>Culicidae</taxon>
        <taxon>Anophelinae</taxon>
        <taxon>Anopheles</taxon>
    </lineage>
</organism>
<dbReference type="VEuPathDB" id="VectorBase:AQUA002296"/>
<dbReference type="GO" id="GO:0005525">
    <property type="term" value="F:GTP binding"/>
    <property type="evidence" value="ECO:0007669"/>
    <property type="project" value="InterPro"/>
</dbReference>
<dbReference type="Proteomes" id="UP000076407">
    <property type="component" value="Unassembled WGS sequence"/>
</dbReference>
<dbReference type="Gene3D" id="3.40.50.300">
    <property type="entry name" value="P-loop containing nucleotide triphosphate hydrolases"/>
    <property type="match status" value="2"/>
</dbReference>
<dbReference type="SMART" id="SM00175">
    <property type="entry name" value="RAB"/>
    <property type="match status" value="1"/>
</dbReference>
<proteinExistence type="inferred from homology"/>
<dbReference type="GO" id="GO:0003925">
    <property type="term" value="F:G protein activity"/>
    <property type="evidence" value="ECO:0007669"/>
    <property type="project" value="UniProtKB-EC"/>
</dbReference>
<dbReference type="STRING" id="34691.A0A182WXN6"/>
<dbReference type="SMART" id="SM00173">
    <property type="entry name" value="RAS"/>
    <property type="match status" value="1"/>
</dbReference>
<evidence type="ECO:0000256" key="4">
    <source>
        <dbReference type="ARBA" id="ARBA00048098"/>
    </source>
</evidence>
<dbReference type="PROSITE" id="PS51419">
    <property type="entry name" value="RAB"/>
    <property type="match status" value="1"/>
</dbReference>
<evidence type="ECO:0000313" key="5">
    <source>
        <dbReference type="EnsemblMetazoa" id="AQUA002296-PA"/>
    </source>
</evidence>
<evidence type="ECO:0000313" key="6">
    <source>
        <dbReference type="Proteomes" id="UP000076407"/>
    </source>
</evidence>
<dbReference type="InterPro" id="IPR001806">
    <property type="entry name" value="Small_GTPase"/>
</dbReference>
<comment type="catalytic activity">
    <reaction evidence="4">
        <text>GTP + H2O = GDP + phosphate + H(+)</text>
        <dbReference type="Rhea" id="RHEA:19669"/>
        <dbReference type="ChEBI" id="CHEBI:15377"/>
        <dbReference type="ChEBI" id="CHEBI:15378"/>
        <dbReference type="ChEBI" id="CHEBI:37565"/>
        <dbReference type="ChEBI" id="CHEBI:43474"/>
        <dbReference type="ChEBI" id="CHEBI:58189"/>
        <dbReference type="EC" id="3.6.5.2"/>
    </reaction>
</comment>
<evidence type="ECO:0000256" key="3">
    <source>
        <dbReference type="ARBA" id="ARBA00022801"/>
    </source>
</evidence>
<sequence length="308" mass="34382">LTVRYLTRRFIGEYSSNTDLLYKQTVTLDSGVLDVEIVDISAENDNGFPVEQIQWADACLIVYSITDRASYEYAQRSLAELRQLQNAPSAYLVGNKADLDHLPLTVRYLTRRFIGEYSSNTDLLYKQTVTLDSGVLDVEIVDISAENDNGFPVEQIQWADACLIVYSITDRASYEYAQRSLAEQRQLENAPSAYLVGNKADLDHLREVQETEGASLAASHAIGFCEVSVADNTPALYKAFERLLVESRARPVKPRKFSVSKMFGTLIGNNGTRQPPVSQGTVVPCHKGELHKSRVMKRRQAFTATASL</sequence>
<dbReference type="Pfam" id="PF00071">
    <property type="entry name" value="Ras"/>
    <property type="match status" value="2"/>
</dbReference>
<dbReference type="PANTHER" id="PTHR45704">
    <property type="entry name" value="RAS-LIKE FAMILY MEMBER 11"/>
    <property type="match status" value="1"/>
</dbReference>
<accession>A0A182WXN6</accession>
<dbReference type="InterPro" id="IPR027417">
    <property type="entry name" value="P-loop_NTPase"/>
</dbReference>
<keyword evidence="3" id="KW-0378">Hydrolase</keyword>
<reference evidence="5" key="1">
    <citation type="submission" date="2020-05" db="UniProtKB">
        <authorList>
            <consortium name="EnsemblMetazoa"/>
        </authorList>
    </citation>
    <scope>IDENTIFICATION</scope>
    <source>
        <strain evidence="5">SANGQUA</strain>
    </source>
</reference>
<dbReference type="InterPro" id="IPR051065">
    <property type="entry name" value="Ras-related_GTPase"/>
</dbReference>
<evidence type="ECO:0000256" key="1">
    <source>
        <dbReference type="ARBA" id="ARBA00008344"/>
    </source>
</evidence>
<dbReference type="SUPFAM" id="SSF52540">
    <property type="entry name" value="P-loop containing nucleoside triphosphate hydrolases"/>
    <property type="match status" value="2"/>
</dbReference>
<keyword evidence="6" id="KW-1185">Reference proteome</keyword>